<dbReference type="CDD" id="cd14744">
    <property type="entry name" value="PAAR_CT_2"/>
    <property type="match status" value="1"/>
</dbReference>
<proteinExistence type="predicted"/>
<dbReference type="EMBL" id="JAADJU010000002">
    <property type="protein sequence ID" value="NMP26172.1"/>
    <property type="molecule type" value="Genomic_DNA"/>
</dbReference>
<reference evidence="1 2" key="1">
    <citation type="submission" date="2020-01" db="EMBL/GenBank/DDBJ databases">
        <authorList>
            <person name="Lee S.D."/>
        </authorList>
    </citation>
    <scope>NUCLEOTIDE SEQUENCE [LARGE SCALE GENOMIC DNA]</scope>
    <source>
        <strain evidence="1 2">SAP-1</strain>
    </source>
</reference>
<dbReference type="AlphaFoldDB" id="A0A848MGM4"/>
<dbReference type="Pfam" id="PF05488">
    <property type="entry name" value="PAAR_motif"/>
    <property type="match status" value="1"/>
</dbReference>
<dbReference type="RefSeq" id="WP_169401864.1">
    <property type="nucleotide sequence ID" value="NZ_JAADJU010000002.1"/>
</dbReference>
<dbReference type="InterPro" id="IPR008727">
    <property type="entry name" value="PAAR_motif"/>
</dbReference>
<reference evidence="1 2" key="2">
    <citation type="submission" date="2020-06" db="EMBL/GenBank/DDBJ databases">
        <title>Polyphasic characterization of a Rahnella strain isolated from tree sap.</title>
        <authorList>
            <person name="Kim I.S."/>
        </authorList>
    </citation>
    <scope>NUCLEOTIDE SEQUENCE [LARGE SCALE GENOMIC DNA]</scope>
    <source>
        <strain evidence="1 2">SAP-1</strain>
    </source>
</reference>
<organism evidence="1 2">
    <name type="scientific">Rouxiella aceris</name>
    <dbReference type="NCBI Taxonomy" id="2703884"/>
    <lineage>
        <taxon>Bacteria</taxon>
        <taxon>Pseudomonadati</taxon>
        <taxon>Pseudomonadota</taxon>
        <taxon>Gammaproteobacteria</taxon>
        <taxon>Enterobacterales</taxon>
        <taxon>Yersiniaceae</taxon>
        <taxon>Rouxiella</taxon>
    </lineage>
</organism>
<evidence type="ECO:0000313" key="1">
    <source>
        <dbReference type="EMBL" id="NMP26172.1"/>
    </source>
</evidence>
<dbReference type="Proteomes" id="UP000585363">
    <property type="component" value="Unassembled WGS sequence"/>
</dbReference>
<name>A0A848MGM4_9GAMM</name>
<gene>
    <name evidence="1" type="ORF">GW590_04700</name>
</gene>
<comment type="caution">
    <text evidence="1">The sequence shown here is derived from an EMBL/GenBank/DDBJ whole genome shotgun (WGS) entry which is preliminary data.</text>
</comment>
<accession>A0A848MGM4</accession>
<evidence type="ECO:0000313" key="2">
    <source>
        <dbReference type="Proteomes" id="UP000585363"/>
    </source>
</evidence>
<protein>
    <submittedName>
        <fullName evidence="1">PAAR domain-containing protein</fullName>
    </submittedName>
</protein>
<sequence>MAMGFFLRVGDKTSCGGEILTGDPTFSWYGVPTARDGDAVSCGKHSGRFQICGGVQDVWDEGQMLAGTLDSISSCPCRATFINSIVDCYEKEEQTAVTDHVFTNTAATAVVPRVGEEANQKTAAQDLPCRHAIRFRCSDDHGHLQLNCRYMLLFPQGHRETGITDAQGLTAWHFIESAEHTSLHLLKD</sequence>
<keyword evidence="2" id="KW-1185">Reference proteome</keyword>